<accession>A0A915BTF9</accession>
<keyword evidence="1" id="KW-0812">Transmembrane</keyword>
<keyword evidence="5" id="KW-1185">Reference proteome</keyword>
<dbReference type="Proteomes" id="UP000887569">
    <property type="component" value="Unplaced"/>
</dbReference>
<dbReference type="GO" id="GO:0007156">
    <property type="term" value="P:homophilic cell adhesion via plasma membrane adhesion molecules"/>
    <property type="evidence" value="ECO:0007669"/>
    <property type="project" value="InterPro"/>
</dbReference>
<evidence type="ECO:0000256" key="3">
    <source>
        <dbReference type="PROSITE-ProRule" id="PRU00043"/>
    </source>
</evidence>
<dbReference type="InterPro" id="IPR015919">
    <property type="entry name" value="Cadherin-like_sf"/>
</dbReference>
<dbReference type="WBParaSite" id="PgR058_g055_t04">
    <property type="protein sequence ID" value="PgR058_g055_t04"/>
    <property type="gene ID" value="PgR058_g055"/>
</dbReference>
<name>A0A915BTF9_PARUN</name>
<dbReference type="GO" id="GO:0005886">
    <property type="term" value="C:plasma membrane"/>
    <property type="evidence" value="ECO:0007669"/>
    <property type="project" value="UniProtKB-SubCell"/>
</dbReference>
<dbReference type="InterPro" id="IPR002126">
    <property type="entry name" value="Cadherin-like_dom"/>
</dbReference>
<keyword evidence="2" id="KW-0472">Membrane</keyword>
<evidence type="ECO:0000256" key="2">
    <source>
        <dbReference type="ARBA" id="ARBA00022989"/>
    </source>
</evidence>
<dbReference type="GO" id="GO:0005509">
    <property type="term" value="F:calcium ion binding"/>
    <property type="evidence" value="ECO:0007669"/>
    <property type="project" value="UniProtKB-UniRule"/>
</dbReference>
<evidence type="ECO:0000259" key="4">
    <source>
        <dbReference type="PROSITE" id="PS50268"/>
    </source>
</evidence>
<sequence>GAIRTKSKLDFEVVKEWSIHVLASDMATVALSTTVPALVKISIRDVNDESPKFEKDTYDAVLSLPTVEGVVIASIPAYDADTVGRLRYAIKSKKLKHLFTIDEFEGVVRVNANDSTNFIETEYKIL</sequence>
<protein>
    <submittedName>
        <fullName evidence="6">Cadherin domain-containing protein</fullName>
    </submittedName>
</protein>
<reference evidence="6" key="1">
    <citation type="submission" date="2022-11" db="UniProtKB">
        <authorList>
            <consortium name="WormBaseParasite"/>
        </authorList>
    </citation>
    <scope>IDENTIFICATION</scope>
</reference>
<keyword evidence="3" id="KW-0106">Calcium</keyword>
<proteinExistence type="predicted"/>
<evidence type="ECO:0000313" key="5">
    <source>
        <dbReference type="Proteomes" id="UP000887569"/>
    </source>
</evidence>
<dbReference type="SUPFAM" id="SSF49313">
    <property type="entry name" value="Cadherin-like"/>
    <property type="match status" value="2"/>
</dbReference>
<dbReference type="PANTHER" id="PTHR24026">
    <property type="entry name" value="FAT ATYPICAL CADHERIN-RELATED"/>
    <property type="match status" value="1"/>
</dbReference>
<evidence type="ECO:0000256" key="1">
    <source>
        <dbReference type="ARBA" id="ARBA00022692"/>
    </source>
</evidence>
<dbReference type="PANTHER" id="PTHR24026:SF126">
    <property type="entry name" value="PROTOCADHERIN FAT 4"/>
    <property type="match status" value="1"/>
</dbReference>
<dbReference type="PROSITE" id="PS50268">
    <property type="entry name" value="CADHERIN_2"/>
    <property type="match status" value="1"/>
</dbReference>
<dbReference type="Gene3D" id="2.60.40.60">
    <property type="entry name" value="Cadherins"/>
    <property type="match status" value="2"/>
</dbReference>
<dbReference type="AlphaFoldDB" id="A0A915BTF9"/>
<organism evidence="5 6">
    <name type="scientific">Parascaris univalens</name>
    <name type="common">Nematode worm</name>
    <dbReference type="NCBI Taxonomy" id="6257"/>
    <lineage>
        <taxon>Eukaryota</taxon>
        <taxon>Metazoa</taxon>
        <taxon>Ecdysozoa</taxon>
        <taxon>Nematoda</taxon>
        <taxon>Chromadorea</taxon>
        <taxon>Rhabditida</taxon>
        <taxon>Spirurina</taxon>
        <taxon>Ascaridomorpha</taxon>
        <taxon>Ascaridoidea</taxon>
        <taxon>Ascarididae</taxon>
        <taxon>Parascaris</taxon>
    </lineage>
</organism>
<dbReference type="CDD" id="cd11304">
    <property type="entry name" value="Cadherin_repeat"/>
    <property type="match status" value="2"/>
</dbReference>
<evidence type="ECO:0000313" key="6">
    <source>
        <dbReference type="WBParaSite" id="PgR058_g055_t04"/>
    </source>
</evidence>
<feature type="domain" description="Cadherin" evidence="4">
    <location>
        <begin position="1"/>
        <end position="53"/>
    </location>
</feature>
<keyword evidence="2" id="KW-1133">Transmembrane helix</keyword>